<organism evidence="10 11">
    <name type="scientific">Mytilus coruscus</name>
    <name type="common">Sea mussel</name>
    <dbReference type="NCBI Taxonomy" id="42192"/>
    <lineage>
        <taxon>Eukaryota</taxon>
        <taxon>Metazoa</taxon>
        <taxon>Spiralia</taxon>
        <taxon>Lophotrochozoa</taxon>
        <taxon>Mollusca</taxon>
        <taxon>Bivalvia</taxon>
        <taxon>Autobranchia</taxon>
        <taxon>Pteriomorphia</taxon>
        <taxon>Mytilida</taxon>
        <taxon>Mytiloidea</taxon>
        <taxon>Mytilidae</taxon>
        <taxon>Mytilinae</taxon>
        <taxon>Mytilus</taxon>
    </lineage>
</organism>
<keyword evidence="2 8" id="KW-0812">Transmembrane</keyword>
<sequence length="400" mass="45703">MNNNIIFNNITLSEWNDEITNSLMPNIIILAVYLVLGTWGNILVLLVYTFHMKDRSDERYFIPFLAFCDMIATIYLGVHYIFQCFNQTTFSNSILCKTLVFFVGNTTYNSVFILFIIAIQRYMKVCMPLKPSMSISMKKTALLLALLLSLLFALPIPFAYGAIPYHSINYGISGKRCGRLKKGTPFVRTVYSVVAGMFVFVIVASLIIIYSRIVSTVFRHLKVNRNDLSVNKKENETIAEDENHPVVNSFKGIEMIAIRDKTEKHSTAQDTKPNKGGQQTIEMPVVNNMESAASRKRRINNRRITNKLTLIFVIITTVFLLCYIPKVTLLILEGLDTDFWEKLPASQRPGVTILYHIFILHNIVNPIVYAFFDIEFRQDAALLLKCMFIKPCICSRGIQL</sequence>
<feature type="transmembrane region" description="Helical" evidence="8">
    <location>
        <begin position="140"/>
        <end position="163"/>
    </location>
</feature>
<protein>
    <submittedName>
        <fullName evidence="10">CCKAR</fullName>
    </submittedName>
</protein>
<dbReference type="AlphaFoldDB" id="A0A6J8CPV7"/>
<evidence type="ECO:0000256" key="3">
    <source>
        <dbReference type="ARBA" id="ARBA00022989"/>
    </source>
</evidence>
<comment type="subcellular location">
    <subcellularLocation>
        <location evidence="1">Membrane</location>
        <topology evidence="1">Multi-pass membrane protein</topology>
    </subcellularLocation>
</comment>
<evidence type="ECO:0000256" key="4">
    <source>
        <dbReference type="ARBA" id="ARBA00023040"/>
    </source>
</evidence>
<keyword evidence="6" id="KW-0675">Receptor</keyword>
<evidence type="ECO:0000256" key="1">
    <source>
        <dbReference type="ARBA" id="ARBA00004141"/>
    </source>
</evidence>
<accession>A0A6J8CPV7</accession>
<feature type="transmembrane region" description="Helical" evidence="8">
    <location>
        <begin position="190"/>
        <end position="210"/>
    </location>
</feature>
<evidence type="ECO:0000256" key="2">
    <source>
        <dbReference type="ARBA" id="ARBA00022692"/>
    </source>
</evidence>
<dbReference type="SUPFAM" id="SSF81321">
    <property type="entry name" value="Family A G protein-coupled receptor-like"/>
    <property type="match status" value="1"/>
</dbReference>
<dbReference type="OrthoDB" id="6077868at2759"/>
<feature type="transmembrane region" description="Helical" evidence="8">
    <location>
        <begin position="308"/>
        <end position="332"/>
    </location>
</feature>
<feature type="transmembrane region" description="Helical" evidence="8">
    <location>
        <begin position="60"/>
        <end position="82"/>
    </location>
</feature>
<dbReference type="Pfam" id="PF00001">
    <property type="entry name" value="7tm_1"/>
    <property type="match status" value="1"/>
</dbReference>
<evidence type="ECO:0000256" key="8">
    <source>
        <dbReference type="SAM" id="Phobius"/>
    </source>
</evidence>
<evidence type="ECO:0000256" key="6">
    <source>
        <dbReference type="ARBA" id="ARBA00023170"/>
    </source>
</evidence>
<dbReference type="PANTHER" id="PTHR24238">
    <property type="entry name" value="G-PROTEIN COUPLED RECEPTOR"/>
    <property type="match status" value="1"/>
</dbReference>
<keyword evidence="11" id="KW-1185">Reference proteome</keyword>
<reference evidence="10 11" key="1">
    <citation type="submission" date="2020-06" db="EMBL/GenBank/DDBJ databases">
        <authorList>
            <person name="Li R."/>
            <person name="Bekaert M."/>
        </authorList>
    </citation>
    <scope>NUCLEOTIDE SEQUENCE [LARGE SCALE GENOMIC DNA]</scope>
    <source>
        <strain evidence="11">wild</strain>
    </source>
</reference>
<evidence type="ECO:0000259" key="9">
    <source>
        <dbReference type="PROSITE" id="PS50262"/>
    </source>
</evidence>
<dbReference type="InterPro" id="IPR000276">
    <property type="entry name" value="GPCR_Rhodpsn"/>
</dbReference>
<dbReference type="PRINTS" id="PR00237">
    <property type="entry name" value="GPCRRHODOPSN"/>
</dbReference>
<dbReference type="GO" id="GO:0016020">
    <property type="term" value="C:membrane"/>
    <property type="evidence" value="ECO:0007669"/>
    <property type="project" value="UniProtKB-SubCell"/>
</dbReference>
<dbReference type="EMBL" id="CACVKT020005775">
    <property type="protein sequence ID" value="CAC5397801.1"/>
    <property type="molecule type" value="Genomic_DNA"/>
</dbReference>
<keyword evidence="4" id="KW-0297">G-protein coupled receptor</keyword>
<evidence type="ECO:0000256" key="7">
    <source>
        <dbReference type="ARBA" id="ARBA00023224"/>
    </source>
</evidence>
<keyword evidence="5 8" id="KW-0472">Membrane</keyword>
<proteinExistence type="predicted"/>
<feature type="domain" description="G-protein coupled receptors family 1 profile" evidence="9">
    <location>
        <begin position="40"/>
        <end position="369"/>
    </location>
</feature>
<dbReference type="GO" id="GO:0004930">
    <property type="term" value="F:G protein-coupled receptor activity"/>
    <property type="evidence" value="ECO:0007669"/>
    <property type="project" value="UniProtKB-KW"/>
</dbReference>
<dbReference type="PANTHER" id="PTHR24238:SF47">
    <property type="entry name" value="ECDYSTEROIDS_DOPAMINE RECEPTOR-RELATED"/>
    <property type="match status" value="1"/>
</dbReference>
<evidence type="ECO:0000256" key="5">
    <source>
        <dbReference type="ARBA" id="ARBA00023136"/>
    </source>
</evidence>
<dbReference type="PROSITE" id="PS50262">
    <property type="entry name" value="G_PROTEIN_RECEP_F1_2"/>
    <property type="match status" value="1"/>
</dbReference>
<dbReference type="InterPro" id="IPR017452">
    <property type="entry name" value="GPCR_Rhodpsn_7TM"/>
</dbReference>
<keyword evidence="7" id="KW-0807">Transducer</keyword>
<evidence type="ECO:0000313" key="10">
    <source>
        <dbReference type="EMBL" id="CAC5397801.1"/>
    </source>
</evidence>
<dbReference type="CDD" id="cd00637">
    <property type="entry name" value="7tm_classA_rhodopsin-like"/>
    <property type="match status" value="1"/>
</dbReference>
<keyword evidence="3 8" id="KW-1133">Transmembrane helix</keyword>
<feature type="transmembrane region" description="Helical" evidence="8">
    <location>
        <begin position="27"/>
        <end position="48"/>
    </location>
</feature>
<feature type="transmembrane region" description="Helical" evidence="8">
    <location>
        <begin position="94"/>
        <end position="119"/>
    </location>
</feature>
<name>A0A6J8CPV7_MYTCO</name>
<feature type="transmembrane region" description="Helical" evidence="8">
    <location>
        <begin position="352"/>
        <end position="372"/>
    </location>
</feature>
<evidence type="ECO:0000313" key="11">
    <source>
        <dbReference type="Proteomes" id="UP000507470"/>
    </source>
</evidence>
<dbReference type="Gene3D" id="1.20.1070.10">
    <property type="entry name" value="Rhodopsin 7-helix transmembrane proteins"/>
    <property type="match status" value="1"/>
</dbReference>
<dbReference type="Proteomes" id="UP000507470">
    <property type="component" value="Unassembled WGS sequence"/>
</dbReference>
<gene>
    <name evidence="10" type="ORF">MCOR_32214</name>
</gene>